<dbReference type="PANTHER" id="PTHR43920:SF5">
    <property type="entry name" value="CHLORIDE INTRACELLULAR CHANNEL CLIC"/>
    <property type="match status" value="1"/>
</dbReference>
<dbReference type="FunCoup" id="A7S5C0">
    <property type="interactions" value="62"/>
</dbReference>
<evidence type="ECO:0000259" key="6">
    <source>
        <dbReference type="Pfam" id="PF22441"/>
    </source>
</evidence>
<dbReference type="GO" id="GO:0005737">
    <property type="term" value="C:cytoplasm"/>
    <property type="evidence" value="ECO:0000318"/>
    <property type="project" value="GO_Central"/>
</dbReference>
<dbReference type="PhylomeDB" id="A7S5C0"/>
<dbReference type="Gene3D" id="1.20.1050.10">
    <property type="match status" value="1"/>
</dbReference>
<gene>
    <name evidence="7" type="ORF">NEMVEDRAFT_v1g242968</name>
</gene>
<evidence type="ECO:0000313" key="7">
    <source>
        <dbReference type="EMBL" id="EDO41092.1"/>
    </source>
</evidence>
<dbReference type="InterPro" id="IPR036249">
    <property type="entry name" value="Thioredoxin-like_sf"/>
</dbReference>
<dbReference type="SUPFAM" id="SSF52833">
    <property type="entry name" value="Thioredoxin-like"/>
    <property type="match status" value="1"/>
</dbReference>
<comment type="subcellular location">
    <subcellularLocation>
        <location evidence="1">Membrane</location>
        <topology evidence="1">Single-pass membrane protein</topology>
    </subcellularLocation>
</comment>
<dbReference type="InterPro" id="IPR053823">
    <property type="entry name" value="CLIC_N"/>
</dbReference>
<dbReference type="OrthoDB" id="1935530at2759"/>
<evidence type="ECO:0000256" key="1">
    <source>
        <dbReference type="ARBA" id="ARBA00004167"/>
    </source>
</evidence>
<evidence type="ECO:0000313" key="8">
    <source>
        <dbReference type="Proteomes" id="UP000001593"/>
    </source>
</evidence>
<keyword evidence="3" id="KW-0812">Transmembrane</keyword>
<dbReference type="eggNOG" id="KOG1422">
    <property type="taxonomic scope" value="Eukaryota"/>
</dbReference>
<dbReference type="InParanoid" id="A7S5C0"/>
<dbReference type="GO" id="GO:0016020">
    <property type="term" value="C:membrane"/>
    <property type="evidence" value="ECO:0000318"/>
    <property type="project" value="GO_Central"/>
</dbReference>
<dbReference type="GO" id="GO:0005254">
    <property type="term" value="F:chloride channel activity"/>
    <property type="evidence" value="ECO:0000318"/>
    <property type="project" value="GO_Central"/>
</dbReference>
<dbReference type="PANTHER" id="PTHR43920">
    <property type="entry name" value="CHLORIDE INTRACELLULAR CHANNEL, ISOFORM A"/>
    <property type="match status" value="1"/>
</dbReference>
<name>A7S5C0_NEMVE</name>
<reference evidence="7 8" key="1">
    <citation type="journal article" date="2007" name="Science">
        <title>Sea anemone genome reveals ancestral eumetazoan gene repertoire and genomic organization.</title>
        <authorList>
            <person name="Putnam N.H."/>
            <person name="Srivastava M."/>
            <person name="Hellsten U."/>
            <person name="Dirks B."/>
            <person name="Chapman J."/>
            <person name="Salamov A."/>
            <person name="Terry A."/>
            <person name="Shapiro H."/>
            <person name="Lindquist E."/>
            <person name="Kapitonov V.V."/>
            <person name="Jurka J."/>
            <person name="Genikhovich G."/>
            <person name="Grigoriev I.V."/>
            <person name="Lucas S.M."/>
            <person name="Steele R.E."/>
            <person name="Finnerty J.R."/>
            <person name="Technau U."/>
            <person name="Martindale M.Q."/>
            <person name="Rokhsar D.S."/>
        </authorList>
    </citation>
    <scope>NUCLEOTIDE SEQUENCE [LARGE SCALE GENOMIC DNA]</scope>
    <source>
        <strain evidence="8">CH2 X CH6</strain>
    </source>
</reference>
<keyword evidence="5" id="KW-0472">Membrane</keyword>
<dbReference type="HOGENOM" id="CLU_1103882_0_0_1"/>
<accession>A7S5C0</accession>
<dbReference type="InterPro" id="IPR036282">
    <property type="entry name" value="Glutathione-S-Trfase_C_sf"/>
</dbReference>
<evidence type="ECO:0000256" key="2">
    <source>
        <dbReference type="ARBA" id="ARBA00007655"/>
    </source>
</evidence>
<proteinExistence type="inferred from homology"/>
<organism evidence="7 8">
    <name type="scientific">Nematostella vectensis</name>
    <name type="common">Starlet sea anemone</name>
    <dbReference type="NCBI Taxonomy" id="45351"/>
    <lineage>
        <taxon>Eukaryota</taxon>
        <taxon>Metazoa</taxon>
        <taxon>Cnidaria</taxon>
        <taxon>Anthozoa</taxon>
        <taxon>Hexacorallia</taxon>
        <taxon>Actiniaria</taxon>
        <taxon>Edwardsiidae</taxon>
        <taxon>Nematostella</taxon>
    </lineage>
</organism>
<comment type="similarity">
    <text evidence="2">Belongs to the chloride channel CLIC family.</text>
</comment>
<feature type="domain" description="CLIC N-terminal" evidence="6">
    <location>
        <begin position="7"/>
        <end position="88"/>
    </location>
</feature>
<dbReference type="AlphaFoldDB" id="A7S5C0"/>
<dbReference type="STRING" id="45351.A7S5C0"/>
<dbReference type="GO" id="GO:0006821">
    <property type="term" value="P:chloride transport"/>
    <property type="evidence" value="ECO:0000318"/>
    <property type="project" value="GO_Central"/>
</dbReference>
<dbReference type="Proteomes" id="UP000001593">
    <property type="component" value="Unassembled WGS sequence"/>
</dbReference>
<dbReference type="Gene3D" id="3.40.30.10">
    <property type="entry name" value="Glutaredoxin"/>
    <property type="match status" value="1"/>
</dbReference>
<keyword evidence="8" id="KW-1185">Reference proteome</keyword>
<evidence type="ECO:0000256" key="5">
    <source>
        <dbReference type="ARBA" id="ARBA00023136"/>
    </source>
</evidence>
<keyword evidence="4" id="KW-1133">Transmembrane helix</keyword>
<dbReference type="Pfam" id="PF22441">
    <property type="entry name" value="CLIC-like_N"/>
    <property type="match status" value="1"/>
</dbReference>
<dbReference type="SUPFAM" id="SSF47616">
    <property type="entry name" value="GST C-terminal domain-like"/>
    <property type="match status" value="1"/>
</dbReference>
<dbReference type="KEGG" id="nve:5512820"/>
<sequence>MAEETIPGVELFVKASTLDCQSLGADIQCHRIMMMFALKGLPIKTFNVDTIKKTNVQLHFPYKNFPTLTLDNGAEVLDDLDEIERRFEKLSETNQSIPKLACTNKDILSFVNVGPGSKIYQKFNYFIKNRAQEGEEALKTQLLQELKKVNAFLMSAKMPKDGEGNQMFLSGESPGLPDCTLLPKLHYIYVCLGVVKEFPMEELTGIESYLESGRKHSAFQSTCPKKADIVHFYCRQAGMDDAEAMRKSNQVRE</sequence>
<dbReference type="EMBL" id="DS469582">
    <property type="protein sequence ID" value="EDO41092.1"/>
    <property type="molecule type" value="Genomic_DNA"/>
</dbReference>
<evidence type="ECO:0000256" key="3">
    <source>
        <dbReference type="ARBA" id="ARBA00022692"/>
    </source>
</evidence>
<protein>
    <recommendedName>
        <fullName evidence="6">CLIC N-terminal domain-containing protein</fullName>
    </recommendedName>
</protein>
<evidence type="ECO:0000256" key="4">
    <source>
        <dbReference type="ARBA" id="ARBA00022989"/>
    </source>
</evidence>
<dbReference type="OMA" id="IHHYKEQ"/>